<dbReference type="InterPro" id="IPR049218">
    <property type="entry name" value="DUF5575_C"/>
</dbReference>
<dbReference type="InterPro" id="IPR049217">
    <property type="entry name" value="DUF5575_N"/>
</dbReference>
<evidence type="ECO:0000313" key="4">
    <source>
        <dbReference type="EMBL" id="KAJ1131031.1"/>
    </source>
</evidence>
<dbReference type="InterPro" id="IPR048315">
    <property type="entry name" value="ZSWIM9_RNaseH-like"/>
</dbReference>
<dbReference type="Proteomes" id="UP001066276">
    <property type="component" value="Chromosome 7"/>
</dbReference>
<accession>A0AAV7PRX9</accession>
<dbReference type="InterPro" id="IPR040854">
    <property type="entry name" value="ZSWIM9"/>
</dbReference>
<dbReference type="Pfam" id="PF17738">
    <property type="entry name" value="DUF5575"/>
    <property type="match status" value="1"/>
</dbReference>
<protein>
    <recommendedName>
        <fullName evidence="3">SWIM-type domain-containing protein</fullName>
    </recommendedName>
</protein>
<keyword evidence="1" id="KW-0863">Zinc-finger</keyword>
<keyword evidence="1" id="KW-0479">Metal-binding</keyword>
<dbReference type="InterPro" id="IPR007527">
    <property type="entry name" value="Znf_SWIM"/>
</dbReference>
<sequence length="848" mass="97022">MISNLRLITMSNFLVEDNVFIAVILALVELICRDTGRYQALEMNGRAKKKKLSSIYTPEEENVLQWKRPEYQKGMIYIGSALRHWREVKAENNLRRDKDLAIFLLQLYWKIFKSEAEPPSMLDILEGEDSSSSDVTNSYSPPASPRVPEEMPVTIFSIPFDDPSPMEFIVCKEVLKLDEDLQCPQPAFFTTDDPMCVPAEQHSIQTQDGTNTDNCETYEVPDVMVEEEVVAVSQTEGDAENPSEEGESHHTGEGVLGRSEEWYFQPTQEEDGCSVEDKKFELITEYNVNETKDKIATERSRRRKNTTHNPNVQNITSLHEEDDLLGKEFFSWEEFCRVFDTWCERKNTLFYIQNATPLGKCEWRTTPPQPEVVDALHYSSVHLLCKESKDCGAHKTGSLSGNKNCSAKVVLNISQNKDCLVVTECQSTHNHVLCPIKFNSYKKGFLLSSRCLPVHVTNIISRQFLELRDVKRLLSNCSAQETDILEILNALKMLFAEDPLTKVKLVFMEDTATVKMVYFQTSEMLRFCQRLPSALFFDRILDFNDEFDLYTVLCLDGDGLARECAHCLARRGIPGILHGTLASLLQITPELKHKVQHIIVGVEVDELSAIQQVLPQSRVWICRHQVLETLTRKARELGTLCDERVQPLLCEVVQSMSIDCYHRAVKKLKEVVSEHFMNYFLEHWHPRSVLWAEFSINSTNKGINTYSAIKQHRQRLSWAIRPFPTLAQCLEDLLQMHASKVEVGFFNDTLVAARYREVCQPEQSHLIEEELALANLRTYDISENMMNFVLNDGVSNFVMDPKLISCSCSIYTSNLLPCRHLFATRFMTGQALVDANLLVKKEEATAVL</sequence>
<comment type="caution">
    <text evidence="4">The sequence shown here is derived from an EMBL/GenBank/DDBJ whole genome shotgun (WGS) entry which is preliminary data.</text>
</comment>
<dbReference type="AlphaFoldDB" id="A0AAV7PRX9"/>
<evidence type="ECO:0000259" key="3">
    <source>
        <dbReference type="PROSITE" id="PS50966"/>
    </source>
</evidence>
<name>A0AAV7PRX9_PLEWA</name>
<reference evidence="4" key="1">
    <citation type="journal article" date="2022" name="bioRxiv">
        <title>Sequencing and chromosome-scale assembly of the giantPleurodeles waltlgenome.</title>
        <authorList>
            <person name="Brown T."/>
            <person name="Elewa A."/>
            <person name="Iarovenko S."/>
            <person name="Subramanian E."/>
            <person name="Araus A.J."/>
            <person name="Petzold A."/>
            <person name="Susuki M."/>
            <person name="Suzuki K.-i.T."/>
            <person name="Hayashi T."/>
            <person name="Toyoda A."/>
            <person name="Oliveira C."/>
            <person name="Osipova E."/>
            <person name="Leigh N.D."/>
            <person name="Simon A."/>
            <person name="Yun M.H."/>
        </authorList>
    </citation>
    <scope>NUCLEOTIDE SEQUENCE</scope>
    <source>
        <strain evidence="4">20211129_DDA</strain>
        <tissue evidence="4">Liver</tissue>
    </source>
</reference>
<evidence type="ECO:0000313" key="5">
    <source>
        <dbReference type="Proteomes" id="UP001066276"/>
    </source>
</evidence>
<feature type="region of interest" description="Disordered" evidence="2">
    <location>
        <begin position="123"/>
        <end position="146"/>
    </location>
</feature>
<feature type="domain" description="SWIM-type" evidence="3">
    <location>
        <begin position="797"/>
        <end position="829"/>
    </location>
</feature>
<keyword evidence="1" id="KW-0862">Zinc</keyword>
<dbReference type="PANTHER" id="PTHR47086">
    <property type="entry name" value="BTB DOMAIN-CONTAINING PROTEIN"/>
    <property type="match status" value="1"/>
</dbReference>
<dbReference type="EMBL" id="JANPWB010000011">
    <property type="protein sequence ID" value="KAJ1131031.1"/>
    <property type="molecule type" value="Genomic_DNA"/>
</dbReference>
<dbReference type="PROSITE" id="PS50966">
    <property type="entry name" value="ZF_SWIM"/>
    <property type="match status" value="1"/>
</dbReference>
<proteinExistence type="predicted"/>
<dbReference type="Pfam" id="PF20784">
    <property type="entry name" value="DUF5575_C"/>
    <property type="match status" value="1"/>
</dbReference>
<dbReference type="GO" id="GO:0008270">
    <property type="term" value="F:zinc ion binding"/>
    <property type="evidence" value="ECO:0007669"/>
    <property type="project" value="UniProtKB-KW"/>
</dbReference>
<evidence type="ECO:0000256" key="2">
    <source>
        <dbReference type="SAM" id="MobiDB-lite"/>
    </source>
</evidence>
<keyword evidence="5" id="KW-1185">Reference proteome</keyword>
<organism evidence="4 5">
    <name type="scientific">Pleurodeles waltl</name>
    <name type="common">Iberian ribbed newt</name>
    <dbReference type="NCBI Taxonomy" id="8319"/>
    <lineage>
        <taxon>Eukaryota</taxon>
        <taxon>Metazoa</taxon>
        <taxon>Chordata</taxon>
        <taxon>Craniata</taxon>
        <taxon>Vertebrata</taxon>
        <taxon>Euteleostomi</taxon>
        <taxon>Amphibia</taxon>
        <taxon>Batrachia</taxon>
        <taxon>Caudata</taxon>
        <taxon>Salamandroidea</taxon>
        <taxon>Salamandridae</taxon>
        <taxon>Pleurodelinae</taxon>
        <taxon>Pleurodeles</taxon>
    </lineage>
</organism>
<dbReference type="PANTHER" id="PTHR47086:SF4">
    <property type="entry name" value="BTB DOMAIN-CONTAINING PROTEIN"/>
    <property type="match status" value="1"/>
</dbReference>
<evidence type="ECO:0000256" key="1">
    <source>
        <dbReference type="PROSITE-ProRule" id="PRU00325"/>
    </source>
</evidence>
<feature type="region of interest" description="Disordered" evidence="2">
    <location>
        <begin position="233"/>
        <end position="255"/>
    </location>
</feature>
<gene>
    <name evidence="4" type="ORF">NDU88_009374</name>
</gene>
<dbReference type="Pfam" id="PF20783">
    <property type="entry name" value="DUF5575_N"/>
    <property type="match status" value="1"/>
</dbReference>